<feature type="region of interest" description="Disordered" evidence="1">
    <location>
        <begin position="1"/>
        <end position="47"/>
    </location>
</feature>
<comment type="caution">
    <text evidence="2">The sequence shown here is derived from an EMBL/GenBank/DDBJ whole genome shotgun (WGS) entry which is preliminary data.</text>
</comment>
<keyword evidence="2" id="KW-0808">Transferase</keyword>
<feature type="compositionally biased region" description="Polar residues" evidence="1">
    <location>
        <begin position="152"/>
        <end position="164"/>
    </location>
</feature>
<dbReference type="GO" id="GO:0016301">
    <property type="term" value="F:kinase activity"/>
    <property type="evidence" value="ECO:0007669"/>
    <property type="project" value="UniProtKB-KW"/>
</dbReference>
<dbReference type="AlphaFoldDB" id="A0AAW2NQG1"/>
<name>A0AAW2NQG1_SESRA</name>
<feature type="region of interest" description="Disordered" evidence="1">
    <location>
        <begin position="152"/>
        <end position="224"/>
    </location>
</feature>
<evidence type="ECO:0000313" key="2">
    <source>
        <dbReference type="EMBL" id="KAL0344771.1"/>
    </source>
</evidence>
<evidence type="ECO:0000256" key="1">
    <source>
        <dbReference type="SAM" id="MobiDB-lite"/>
    </source>
</evidence>
<feature type="region of interest" description="Disordered" evidence="1">
    <location>
        <begin position="70"/>
        <end position="90"/>
    </location>
</feature>
<dbReference type="EMBL" id="JACGWJ010000019">
    <property type="protein sequence ID" value="KAL0344771.1"/>
    <property type="molecule type" value="Genomic_DNA"/>
</dbReference>
<protein>
    <submittedName>
        <fullName evidence="2">Serine/threonine-protein kinase KIPK2</fullName>
    </submittedName>
</protein>
<feature type="compositionally biased region" description="Low complexity" evidence="1">
    <location>
        <begin position="206"/>
        <end position="218"/>
    </location>
</feature>
<feature type="compositionally biased region" description="Polar residues" evidence="1">
    <location>
        <begin position="19"/>
        <end position="29"/>
    </location>
</feature>
<proteinExistence type="predicted"/>
<keyword evidence="2" id="KW-0418">Kinase</keyword>
<reference evidence="2" key="2">
    <citation type="journal article" date="2024" name="Plant">
        <title>Genomic evolution and insights into agronomic trait innovations of Sesamum species.</title>
        <authorList>
            <person name="Miao H."/>
            <person name="Wang L."/>
            <person name="Qu L."/>
            <person name="Liu H."/>
            <person name="Sun Y."/>
            <person name="Le M."/>
            <person name="Wang Q."/>
            <person name="Wei S."/>
            <person name="Zheng Y."/>
            <person name="Lin W."/>
            <person name="Duan Y."/>
            <person name="Cao H."/>
            <person name="Xiong S."/>
            <person name="Wang X."/>
            <person name="Wei L."/>
            <person name="Li C."/>
            <person name="Ma Q."/>
            <person name="Ju M."/>
            <person name="Zhao R."/>
            <person name="Li G."/>
            <person name="Mu C."/>
            <person name="Tian Q."/>
            <person name="Mei H."/>
            <person name="Zhang T."/>
            <person name="Gao T."/>
            <person name="Zhang H."/>
        </authorList>
    </citation>
    <scope>NUCLEOTIDE SEQUENCE</scope>
    <source>
        <strain evidence="2">G02</strain>
    </source>
</reference>
<gene>
    <name evidence="2" type="ORF">Sradi_4308400</name>
</gene>
<accession>A0AAW2NQG1</accession>
<organism evidence="2">
    <name type="scientific">Sesamum radiatum</name>
    <name type="common">Black benniseed</name>
    <dbReference type="NCBI Taxonomy" id="300843"/>
    <lineage>
        <taxon>Eukaryota</taxon>
        <taxon>Viridiplantae</taxon>
        <taxon>Streptophyta</taxon>
        <taxon>Embryophyta</taxon>
        <taxon>Tracheophyta</taxon>
        <taxon>Spermatophyta</taxon>
        <taxon>Magnoliopsida</taxon>
        <taxon>eudicotyledons</taxon>
        <taxon>Gunneridae</taxon>
        <taxon>Pentapetalae</taxon>
        <taxon>asterids</taxon>
        <taxon>lamiids</taxon>
        <taxon>Lamiales</taxon>
        <taxon>Pedaliaceae</taxon>
        <taxon>Sesamum</taxon>
    </lineage>
</organism>
<reference evidence="2" key="1">
    <citation type="submission" date="2020-06" db="EMBL/GenBank/DDBJ databases">
        <authorList>
            <person name="Li T."/>
            <person name="Hu X."/>
            <person name="Zhang T."/>
            <person name="Song X."/>
            <person name="Zhang H."/>
            <person name="Dai N."/>
            <person name="Sheng W."/>
            <person name="Hou X."/>
            <person name="Wei L."/>
        </authorList>
    </citation>
    <scope>NUCLEOTIDE SEQUENCE</scope>
    <source>
        <strain evidence="2">G02</strain>
        <tissue evidence="2">Leaf</tissue>
    </source>
</reference>
<sequence length="385" mass="42072">MGSFRGNCEILEVEDEQSTTRWPQASRQVRGQDREQKPPIRKKGSNNYLEDDINKLFEAVNLRTSKSLDLSDSRRNASKKPMRATGSHSPVIGFSEPVSLKQALRGLCISQAAEMAAVKRWRTKDRDFFGARRKHLKFFSYSVSVGSRFSGEVTNTSSIPSPTSGAKPVINIKHSSRGSGQPPAECSDVGLSLEEGNIATSSTNMPSSSLLEPTTESLNQNSEPSPLVPAALAIRVAESSTMHNEIGPALEVDKQFLGTASVPSKDSATSLKVVDNAAPKLRRKSRLQTVSSSSLVKGNRDVSSTRNTYRAVKPVIRNKNLIIKKSKKVAASTDGISETSFEVNSGQETQDHISGQFICQRCQCSLRDTRKNSDKDPPDTVRAEF</sequence>